<feature type="binding site" evidence="6">
    <location>
        <begin position="141"/>
        <end position="142"/>
    </location>
    <ligand>
        <name>S-adenosyl-L-methionine</name>
        <dbReference type="ChEBI" id="CHEBI:59789"/>
    </ligand>
</feature>
<dbReference type="InterPro" id="IPR003682">
    <property type="entry name" value="rRNA_ssu_MeTfrase_G"/>
</dbReference>
<protein>
    <recommendedName>
        <fullName evidence="6">Ribosomal RNA small subunit methyltransferase G</fullName>
        <ecNumber evidence="6">2.1.1.-</ecNumber>
    </recommendedName>
    <alternativeName>
        <fullName evidence="6">16S rRNA 7-methylguanosine methyltransferase</fullName>
        <shortName evidence="6">16S rRNA m7G methyltransferase</shortName>
    </alternativeName>
</protein>
<dbReference type="PANTHER" id="PTHR31760:SF0">
    <property type="entry name" value="S-ADENOSYL-L-METHIONINE-DEPENDENT METHYLTRANSFERASES SUPERFAMILY PROTEIN"/>
    <property type="match status" value="1"/>
</dbReference>
<dbReference type="PANTHER" id="PTHR31760">
    <property type="entry name" value="S-ADENOSYL-L-METHIONINE-DEPENDENT METHYLTRANSFERASES SUPERFAMILY PROTEIN"/>
    <property type="match status" value="1"/>
</dbReference>
<dbReference type="EC" id="2.1.1.-" evidence="6"/>
<dbReference type="Pfam" id="PF02527">
    <property type="entry name" value="GidB"/>
    <property type="match status" value="1"/>
</dbReference>
<evidence type="ECO:0000256" key="6">
    <source>
        <dbReference type="HAMAP-Rule" id="MF_00074"/>
    </source>
</evidence>
<reference evidence="7 8" key="1">
    <citation type="submission" date="2017-10" db="EMBL/GenBank/DDBJ databases">
        <title>The draft genome sequence of Williamsia sp. BULT 1.1 isolated from the semi-arid grassland soils from South Africa.</title>
        <authorList>
            <person name="Kabwe M.H."/>
            <person name="Govender N."/>
            <person name="Mutseka Lunga P."/>
            <person name="Vikram S."/>
            <person name="Makhalanyane T.P."/>
        </authorList>
    </citation>
    <scope>NUCLEOTIDE SEQUENCE [LARGE SCALE GENOMIC DNA]</scope>
    <source>
        <strain evidence="7 8">BULT 1.1</strain>
    </source>
</reference>
<evidence type="ECO:0000256" key="1">
    <source>
        <dbReference type="ARBA" id="ARBA00022490"/>
    </source>
</evidence>
<evidence type="ECO:0000313" key="7">
    <source>
        <dbReference type="EMBL" id="PHV66788.1"/>
    </source>
</evidence>
<evidence type="ECO:0000256" key="5">
    <source>
        <dbReference type="ARBA" id="ARBA00022691"/>
    </source>
</evidence>
<accession>A0A2G3PLT2</accession>
<dbReference type="Proteomes" id="UP000225108">
    <property type="component" value="Unassembled WGS sequence"/>
</dbReference>
<comment type="subcellular location">
    <subcellularLocation>
        <location evidence="6">Cytoplasm</location>
    </subcellularLocation>
</comment>
<keyword evidence="5 6" id="KW-0949">S-adenosyl-L-methionine</keyword>
<comment type="caution">
    <text evidence="7">The sequence shown here is derived from an EMBL/GenBank/DDBJ whole genome shotgun (WGS) entry which is preliminary data.</text>
</comment>
<proteinExistence type="inferred from homology"/>
<dbReference type="AlphaFoldDB" id="A0A2G3PLT2"/>
<dbReference type="GO" id="GO:0070043">
    <property type="term" value="F:rRNA (guanine-N7-)-methyltransferase activity"/>
    <property type="evidence" value="ECO:0007669"/>
    <property type="project" value="UniProtKB-UniRule"/>
</dbReference>
<keyword evidence="1 6" id="KW-0963">Cytoplasm</keyword>
<feature type="binding site" evidence="6">
    <location>
        <position position="91"/>
    </location>
    <ligand>
        <name>S-adenosyl-L-methionine</name>
        <dbReference type="ChEBI" id="CHEBI:59789"/>
    </ligand>
</feature>
<keyword evidence="3 6" id="KW-0489">Methyltransferase</keyword>
<evidence type="ECO:0000256" key="4">
    <source>
        <dbReference type="ARBA" id="ARBA00022679"/>
    </source>
</evidence>
<evidence type="ECO:0000256" key="2">
    <source>
        <dbReference type="ARBA" id="ARBA00022552"/>
    </source>
</evidence>
<evidence type="ECO:0000313" key="8">
    <source>
        <dbReference type="Proteomes" id="UP000225108"/>
    </source>
</evidence>
<dbReference type="EMBL" id="PEBD01000008">
    <property type="protein sequence ID" value="PHV66788.1"/>
    <property type="molecule type" value="Genomic_DNA"/>
</dbReference>
<dbReference type="NCBIfam" id="TIGR00138">
    <property type="entry name" value="rsmG_gidB"/>
    <property type="match status" value="1"/>
</dbReference>
<gene>
    <name evidence="6" type="primary">rsmG</name>
    <name evidence="7" type="ORF">CSW57_11000</name>
</gene>
<evidence type="ECO:0000256" key="3">
    <source>
        <dbReference type="ARBA" id="ARBA00022603"/>
    </source>
</evidence>
<dbReference type="GO" id="GO:0005829">
    <property type="term" value="C:cytosol"/>
    <property type="evidence" value="ECO:0007669"/>
    <property type="project" value="TreeGrafter"/>
</dbReference>
<dbReference type="HAMAP" id="MF_00074">
    <property type="entry name" value="16SrRNA_methyltr_G"/>
    <property type="match status" value="1"/>
</dbReference>
<comment type="function">
    <text evidence="6">Specifically methylates the N7 position of a guanine in 16S rRNA.</text>
</comment>
<dbReference type="InterPro" id="IPR029063">
    <property type="entry name" value="SAM-dependent_MTases_sf"/>
</dbReference>
<keyword evidence="2 6" id="KW-0698">rRNA processing</keyword>
<name>A0A2G3PLT2_WILMA</name>
<organism evidence="7 8">
    <name type="scientific">Williamsia marianensis</name>
    <dbReference type="NCBI Taxonomy" id="85044"/>
    <lineage>
        <taxon>Bacteria</taxon>
        <taxon>Bacillati</taxon>
        <taxon>Actinomycetota</taxon>
        <taxon>Actinomycetes</taxon>
        <taxon>Mycobacteriales</taxon>
        <taxon>Nocardiaceae</taxon>
        <taxon>Williamsia</taxon>
    </lineage>
</organism>
<sequence>MCEEVVSRETEARVTAEFSAENGEQLQRAAATVFGDQLGKAEAYWDILGKAGVERGLIGPREVDRLWARHILNCAVVAQLIADGEKVVDIGSGAGLPGIAIAIAKPSLRVTLVEPLLRRSTFLEEVVEALELDVKVVRGRAEEKSVRKVVGDSDVATSRAVAPLDRLGKWSTPLLRPGGRLLAVKGSSAADEIVTHQGTLNRIGLARLRVEVCGTGLLPTPTTVVSGARVGGRR</sequence>
<dbReference type="SUPFAM" id="SSF53335">
    <property type="entry name" value="S-adenosyl-L-methionine-dependent methyltransferases"/>
    <property type="match status" value="1"/>
</dbReference>
<keyword evidence="4 6" id="KW-0808">Transferase</keyword>
<comment type="caution">
    <text evidence="6">Lacks conserved residue(s) required for the propagation of feature annotation.</text>
</comment>
<dbReference type="Gene3D" id="3.40.50.150">
    <property type="entry name" value="Vaccinia Virus protein VP39"/>
    <property type="match status" value="1"/>
</dbReference>
<comment type="similarity">
    <text evidence="6">Belongs to the methyltransferase superfamily. RNA methyltransferase RsmG family.</text>
</comment>
<feature type="binding site" evidence="6">
    <location>
        <position position="96"/>
    </location>
    <ligand>
        <name>S-adenosyl-L-methionine</name>
        <dbReference type="ChEBI" id="CHEBI:59789"/>
    </ligand>
</feature>
<feature type="binding site" evidence="6">
    <location>
        <position position="159"/>
    </location>
    <ligand>
        <name>S-adenosyl-L-methionine</name>
        <dbReference type="ChEBI" id="CHEBI:59789"/>
    </ligand>
</feature>